<evidence type="ECO:0000313" key="7">
    <source>
        <dbReference type="EMBL" id="GJN20754.1"/>
    </source>
</evidence>
<dbReference type="PRINTS" id="PR00800">
    <property type="entry name" value="YHDCRBOXLASE"/>
</dbReference>
<evidence type="ECO:0000256" key="5">
    <source>
        <dbReference type="ARBA" id="ARBA00023239"/>
    </source>
</evidence>
<dbReference type="GO" id="GO:0030170">
    <property type="term" value="F:pyridoxal phosphate binding"/>
    <property type="evidence" value="ECO:0007669"/>
    <property type="project" value="InterPro"/>
</dbReference>
<accession>A0AAV5ECB3</accession>
<keyword evidence="3" id="KW-0210">Decarboxylase</keyword>
<dbReference type="GO" id="GO:0016831">
    <property type="term" value="F:carboxy-lyase activity"/>
    <property type="evidence" value="ECO:0007669"/>
    <property type="project" value="UniProtKB-KW"/>
</dbReference>
<keyword evidence="5 6" id="KW-0456">Lyase</keyword>
<evidence type="ECO:0000256" key="1">
    <source>
        <dbReference type="ARBA" id="ARBA00001933"/>
    </source>
</evidence>
<evidence type="ECO:0000313" key="8">
    <source>
        <dbReference type="Proteomes" id="UP001054889"/>
    </source>
</evidence>
<dbReference type="EMBL" id="BQKI01000075">
    <property type="protein sequence ID" value="GJN20754.1"/>
    <property type="molecule type" value="Genomic_DNA"/>
</dbReference>
<gene>
    <name evidence="7" type="primary">gb08171</name>
    <name evidence="7" type="ORF">PR202_gb08171</name>
</gene>
<evidence type="ECO:0000256" key="6">
    <source>
        <dbReference type="RuleBase" id="RU000382"/>
    </source>
</evidence>
<dbReference type="Pfam" id="PF00282">
    <property type="entry name" value="Pyridoxal_deC"/>
    <property type="match status" value="1"/>
</dbReference>
<reference evidence="7" key="1">
    <citation type="journal article" date="2018" name="DNA Res.">
        <title>Multiple hybrid de novo genome assembly of finger millet, an orphan allotetraploid crop.</title>
        <authorList>
            <person name="Hatakeyama M."/>
            <person name="Aluri S."/>
            <person name="Balachadran M.T."/>
            <person name="Sivarajan S.R."/>
            <person name="Patrignani A."/>
            <person name="Gruter S."/>
            <person name="Poveda L."/>
            <person name="Shimizu-Inatsugi R."/>
            <person name="Baeten J."/>
            <person name="Francoijs K.J."/>
            <person name="Nataraja K.N."/>
            <person name="Reddy Y.A.N."/>
            <person name="Phadnis S."/>
            <person name="Ravikumar R.L."/>
            <person name="Schlapbach R."/>
            <person name="Sreeman S.M."/>
            <person name="Shimizu K.K."/>
        </authorList>
    </citation>
    <scope>NUCLEOTIDE SEQUENCE</scope>
</reference>
<dbReference type="SUPFAM" id="SSF53383">
    <property type="entry name" value="PLP-dependent transferases"/>
    <property type="match status" value="1"/>
</dbReference>
<evidence type="ECO:0000256" key="2">
    <source>
        <dbReference type="ARBA" id="ARBA00009533"/>
    </source>
</evidence>
<comment type="caution">
    <text evidence="7">The sequence shown here is derived from an EMBL/GenBank/DDBJ whole genome shotgun (WGS) entry which is preliminary data.</text>
</comment>
<comment type="similarity">
    <text evidence="2 6">Belongs to the group II decarboxylase family.</text>
</comment>
<dbReference type="Gene3D" id="3.40.640.10">
    <property type="entry name" value="Type I PLP-dependent aspartate aminotransferase-like (Major domain)"/>
    <property type="match status" value="1"/>
</dbReference>
<dbReference type="AlphaFoldDB" id="A0AAV5ECB3"/>
<keyword evidence="4 6" id="KW-0663">Pyridoxal phosphate</keyword>
<proteinExistence type="inferred from homology"/>
<dbReference type="InterPro" id="IPR010977">
    <property type="entry name" value="Aromatic_deC"/>
</dbReference>
<protein>
    <submittedName>
        <fullName evidence="7">Uncharacterized protein</fullName>
    </submittedName>
</protein>
<dbReference type="PANTHER" id="PTHR11999:SF148">
    <property type="entry name" value="OS10G0400500 PROTEIN"/>
    <property type="match status" value="1"/>
</dbReference>
<organism evidence="7 8">
    <name type="scientific">Eleusine coracana subsp. coracana</name>
    <dbReference type="NCBI Taxonomy" id="191504"/>
    <lineage>
        <taxon>Eukaryota</taxon>
        <taxon>Viridiplantae</taxon>
        <taxon>Streptophyta</taxon>
        <taxon>Embryophyta</taxon>
        <taxon>Tracheophyta</taxon>
        <taxon>Spermatophyta</taxon>
        <taxon>Magnoliopsida</taxon>
        <taxon>Liliopsida</taxon>
        <taxon>Poales</taxon>
        <taxon>Poaceae</taxon>
        <taxon>PACMAD clade</taxon>
        <taxon>Chloridoideae</taxon>
        <taxon>Cynodonteae</taxon>
        <taxon>Eleusininae</taxon>
        <taxon>Eleusine</taxon>
    </lineage>
</organism>
<dbReference type="GO" id="GO:0005737">
    <property type="term" value="C:cytoplasm"/>
    <property type="evidence" value="ECO:0007669"/>
    <property type="project" value="TreeGrafter"/>
</dbReference>
<dbReference type="InterPro" id="IPR015424">
    <property type="entry name" value="PyrdxlP-dep_Trfase"/>
</dbReference>
<dbReference type="InterPro" id="IPR015421">
    <property type="entry name" value="PyrdxlP-dep_Trfase_major"/>
</dbReference>
<sequence length="178" mass="20373">MNPHKWFLPNADCCCLWVARPRDLTAALSTDPEYLKNVMSLSRWFRAIKLWVVLRRYGAAGLRAHIRRHVTAAKWFEGAVAKDERFQVVAPSKFSLVCFRLIRPPGFPDDGDVNDVNRELLATVNATGRAFMTHFVVDGTFVIRLAVCGAATEMRHVRDVRDLMQRVADDVLIRRYQS</sequence>
<dbReference type="InterPro" id="IPR015422">
    <property type="entry name" value="PyrdxlP-dep_Trfase_small"/>
</dbReference>
<dbReference type="GO" id="GO:0006520">
    <property type="term" value="P:amino acid metabolic process"/>
    <property type="evidence" value="ECO:0007669"/>
    <property type="project" value="InterPro"/>
</dbReference>
<evidence type="ECO:0000256" key="3">
    <source>
        <dbReference type="ARBA" id="ARBA00022793"/>
    </source>
</evidence>
<dbReference type="GO" id="GO:0019752">
    <property type="term" value="P:carboxylic acid metabolic process"/>
    <property type="evidence" value="ECO:0007669"/>
    <property type="project" value="InterPro"/>
</dbReference>
<comment type="cofactor">
    <cofactor evidence="1 6">
        <name>pyridoxal 5'-phosphate</name>
        <dbReference type="ChEBI" id="CHEBI:597326"/>
    </cofactor>
</comment>
<dbReference type="PANTHER" id="PTHR11999">
    <property type="entry name" value="GROUP II PYRIDOXAL-5-PHOSPHATE DECARBOXYLASE"/>
    <property type="match status" value="1"/>
</dbReference>
<dbReference type="Proteomes" id="UP001054889">
    <property type="component" value="Unassembled WGS sequence"/>
</dbReference>
<dbReference type="InterPro" id="IPR002129">
    <property type="entry name" value="PyrdxlP-dep_de-COase"/>
</dbReference>
<evidence type="ECO:0000256" key="4">
    <source>
        <dbReference type="ARBA" id="ARBA00022898"/>
    </source>
</evidence>
<reference evidence="7" key="2">
    <citation type="submission" date="2021-12" db="EMBL/GenBank/DDBJ databases">
        <title>Resequencing data analysis of finger millet.</title>
        <authorList>
            <person name="Hatakeyama M."/>
            <person name="Aluri S."/>
            <person name="Balachadran M.T."/>
            <person name="Sivarajan S.R."/>
            <person name="Poveda L."/>
            <person name="Shimizu-Inatsugi R."/>
            <person name="Schlapbach R."/>
            <person name="Sreeman S.M."/>
            <person name="Shimizu K.K."/>
        </authorList>
    </citation>
    <scope>NUCLEOTIDE SEQUENCE</scope>
</reference>
<dbReference type="Gene3D" id="3.90.1150.10">
    <property type="entry name" value="Aspartate Aminotransferase, domain 1"/>
    <property type="match status" value="1"/>
</dbReference>
<keyword evidence="8" id="KW-1185">Reference proteome</keyword>
<name>A0AAV5ECB3_ELECO</name>